<protein>
    <submittedName>
        <fullName evidence="1">Uncharacterized protein</fullName>
    </submittedName>
</protein>
<evidence type="ECO:0000313" key="2">
    <source>
        <dbReference type="Proteomes" id="UP000238916"/>
    </source>
</evidence>
<proteinExistence type="predicted"/>
<dbReference type="Proteomes" id="UP000238916">
    <property type="component" value="Unassembled WGS sequence"/>
</dbReference>
<sequence length="57" mass="6746">MLSYIEVCQLLYILKNVSLYSKLVIKYTYNYYNDTLPLLLTLTDPRDPNSRNTSVMH</sequence>
<gene>
    <name evidence="1" type="ORF">SBF1_8200001</name>
</gene>
<accession>A0A2U3LU16</accession>
<dbReference type="AlphaFoldDB" id="A0A2U3LU16"/>
<reference evidence="2" key="1">
    <citation type="submission" date="2018-02" db="EMBL/GenBank/DDBJ databases">
        <authorList>
            <person name="Hausmann B."/>
        </authorList>
    </citation>
    <scope>NUCLEOTIDE SEQUENCE [LARGE SCALE GENOMIC DNA]</scope>
    <source>
        <strain evidence="2">Peat soil MAG SbF1</strain>
    </source>
</reference>
<dbReference type="EMBL" id="OMOF01000802">
    <property type="protein sequence ID" value="SPF55427.1"/>
    <property type="molecule type" value="Genomic_DNA"/>
</dbReference>
<evidence type="ECO:0000313" key="1">
    <source>
        <dbReference type="EMBL" id="SPF55427.1"/>
    </source>
</evidence>
<organism evidence="1 2">
    <name type="scientific">Candidatus Desulfosporosinus infrequens</name>
    <dbReference type="NCBI Taxonomy" id="2043169"/>
    <lineage>
        <taxon>Bacteria</taxon>
        <taxon>Bacillati</taxon>
        <taxon>Bacillota</taxon>
        <taxon>Clostridia</taxon>
        <taxon>Eubacteriales</taxon>
        <taxon>Desulfitobacteriaceae</taxon>
        <taxon>Desulfosporosinus</taxon>
    </lineage>
</organism>
<name>A0A2U3LU16_9FIRM</name>